<dbReference type="EMBL" id="MU003698">
    <property type="protein sequence ID" value="KAF2811737.1"/>
    <property type="molecule type" value="Genomic_DNA"/>
</dbReference>
<dbReference type="GeneID" id="54454880"/>
<sequence>MLILSRKRRAQEQESKRARPKRKASQELGWEGLRETLREVSAHPSWLTASQIPSLLLDDSNTITIRSKDEYQSHHRGLEHFSFCIIQVCASLTGNNFQNSVQLFSSLSPISKNR</sequence>
<keyword evidence="3" id="KW-1185">Reference proteome</keyword>
<reference evidence="4" key="3">
    <citation type="submission" date="2025-04" db="UniProtKB">
        <authorList>
            <consortium name="RefSeq"/>
        </authorList>
    </citation>
    <scope>IDENTIFICATION</scope>
    <source>
        <strain evidence="4">CBS 304.34</strain>
    </source>
</reference>
<evidence type="ECO:0000313" key="4">
    <source>
        <dbReference type="RefSeq" id="XP_033578701.1"/>
    </source>
</evidence>
<gene>
    <name evidence="2 4" type="ORF">BDZ99DRAFT_280030</name>
</gene>
<evidence type="ECO:0000313" key="3">
    <source>
        <dbReference type="Proteomes" id="UP000504636"/>
    </source>
</evidence>
<organism evidence="2">
    <name type="scientific">Mytilinidion resinicola</name>
    <dbReference type="NCBI Taxonomy" id="574789"/>
    <lineage>
        <taxon>Eukaryota</taxon>
        <taxon>Fungi</taxon>
        <taxon>Dikarya</taxon>
        <taxon>Ascomycota</taxon>
        <taxon>Pezizomycotina</taxon>
        <taxon>Dothideomycetes</taxon>
        <taxon>Pleosporomycetidae</taxon>
        <taxon>Mytilinidiales</taxon>
        <taxon>Mytilinidiaceae</taxon>
        <taxon>Mytilinidion</taxon>
    </lineage>
</organism>
<accession>A0A6A6YUV5</accession>
<evidence type="ECO:0000256" key="1">
    <source>
        <dbReference type="SAM" id="MobiDB-lite"/>
    </source>
</evidence>
<reference evidence="2 4" key="1">
    <citation type="journal article" date="2020" name="Stud. Mycol.">
        <title>101 Dothideomycetes genomes: a test case for predicting lifestyles and emergence of pathogens.</title>
        <authorList>
            <person name="Haridas S."/>
            <person name="Albert R."/>
            <person name="Binder M."/>
            <person name="Bloem J."/>
            <person name="Labutti K."/>
            <person name="Salamov A."/>
            <person name="Andreopoulos B."/>
            <person name="Baker S."/>
            <person name="Barry K."/>
            <person name="Bills G."/>
            <person name="Bluhm B."/>
            <person name="Cannon C."/>
            <person name="Castanera R."/>
            <person name="Culley D."/>
            <person name="Daum C."/>
            <person name="Ezra D."/>
            <person name="Gonzalez J."/>
            <person name="Henrissat B."/>
            <person name="Kuo A."/>
            <person name="Liang C."/>
            <person name="Lipzen A."/>
            <person name="Lutzoni F."/>
            <person name="Magnuson J."/>
            <person name="Mondo S."/>
            <person name="Nolan M."/>
            <person name="Ohm R."/>
            <person name="Pangilinan J."/>
            <person name="Park H.-J."/>
            <person name="Ramirez L."/>
            <person name="Alfaro M."/>
            <person name="Sun H."/>
            <person name="Tritt A."/>
            <person name="Yoshinaga Y."/>
            <person name="Zwiers L.-H."/>
            <person name="Turgeon B."/>
            <person name="Goodwin S."/>
            <person name="Spatafora J."/>
            <person name="Crous P."/>
            <person name="Grigoriev I."/>
        </authorList>
    </citation>
    <scope>NUCLEOTIDE SEQUENCE</scope>
    <source>
        <strain evidence="2 4">CBS 304.34</strain>
    </source>
</reference>
<dbReference type="AlphaFoldDB" id="A0A6A6YUV5"/>
<evidence type="ECO:0000313" key="2">
    <source>
        <dbReference type="EMBL" id="KAF2811737.1"/>
    </source>
</evidence>
<feature type="region of interest" description="Disordered" evidence="1">
    <location>
        <begin position="1"/>
        <end position="27"/>
    </location>
</feature>
<protein>
    <submittedName>
        <fullName evidence="2 4">Uncharacterized protein</fullName>
    </submittedName>
</protein>
<proteinExistence type="predicted"/>
<dbReference type="Proteomes" id="UP000504636">
    <property type="component" value="Unplaced"/>
</dbReference>
<reference evidence="4" key="2">
    <citation type="submission" date="2020-04" db="EMBL/GenBank/DDBJ databases">
        <authorList>
            <consortium name="NCBI Genome Project"/>
        </authorList>
    </citation>
    <scope>NUCLEOTIDE SEQUENCE</scope>
    <source>
        <strain evidence="4">CBS 304.34</strain>
    </source>
</reference>
<name>A0A6A6YUV5_9PEZI</name>
<dbReference type="RefSeq" id="XP_033578701.1">
    <property type="nucleotide sequence ID" value="XM_033713987.1"/>
</dbReference>